<gene>
    <name evidence="3" type="ORF">IAA64_11025</name>
</gene>
<feature type="region of interest" description="Disordered" evidence="1">
    <location>
        <begin position="55"/>
        <end position="111"/>
    </location>
</feature>
<keyword evidence="2" id="KW-0812">Transmembrane</keyword>
<feature type="compositionally biased region" description="Low complexity" evidence="1">
    <location>
        <begin position="283"/>
        <end position="302"/>
    </location>
</feature>
<sequence>MNFHKWIRKHFGRSIVKFLIGLLILIIIASAVIYLLTQFDYSHLLPSGSDTRSYVANSDMPPAATPTPTSLSQFPEADLTPVPIATAAPTRDPNATPTPTPVPSPTPTPALATAMMSDEYRPGNRDDEHGNVGLSEFSFTGSIVTMEGWAYADVYGFDGRESEITVIVRLRGTNHYVAYPTVKEKNITGNQPTSDKAFNLDEAEFSVKFDVANVITSTEDLGPLPDGTYIFGLCIDTVYNGENVRALYTLDPGYNMTVQDGEILSLLTPGTTAPPSPSPAPSASPAASASAQVSPSASAATE</sequence>
<evidence type="ECO:0000313" key="3">
    <source>
        <dbReference type="EMBL" id="HIV28497.1"/>
    </source>
</evidence>
<keyword evidence="2" id="KW-0472">Membrane</keyword>
<keyword evidence="2" id="KW-1133">Transmembrane helix</keyword>
<protein>
    <submittedName>
        <fullName evidence="3">Uncharacterized protein</fullName>
    </submittedName>
</protein>
<evidence type="ECO:0000256" key="2">
    <source>
        <dbReference type="SAM" id="Phobius"/>
    </source>
</evidence>
<proteinExistence type="predicted"/>
<organism evidence="3 4">
    <name type="scientific">Candidatus Ornithocaccomicrobium faecavium</name>
    <dbReference type="NCBI Taxonomy" id="2840890"/>
    <lineage>
        <taxon>Bacteria</taxon>
        <taxon>Bacillati</taxon>
        <taxon>Bacillota</taxon>
        <taxon>Clostridia</taxon>
        <taxon>Candidatus Ornithocaccomicrobium</taxon>
    </lineage>
</organism>
<feature type="transmembrane region" description="Helical" evidence="2">
    <location>
        <begin position="15"/>
        <end position="36"/>
    </location>
</feature>
<reference evidence="3" key="2">
    <citation type="journal article" date="2021" name="PeerJ">
        <title>Extensive microbial diversity within the chicken gut microbiome revealed by metagenomics and culture.</title>
        <authorList>
            <person name="Gilroy R."/>
            <person name="Ravi A."/>
            <person name="Getino M."/>
            <person name="Pursley I."/>
            <person name="Horton D.L."/>
            <person name="Alikhan N.F."/>
            <person name="Baker D."/>
            <person name="Gharbi K."/>
            <person name="Hall N."/>
            <person name="Watson M."/>
            <person name="Adriaenssens E.M."/>
            <person name="Foster-Nyarko E."/>
            <person name="Jarju S."/>
            <person name="Secka A."/>
            <person name="Antonio M."/>
            <person name="Oren A."/>
            <person name="Chaudhuri R.R."/>
            <person name="La Ragione R."/>
            <person name="Hildebrand F."/>
            <person name="Pallen M.J."/>
        </authorList>
    </citation>
    <scope>NUCLEOTIDE SEQUENCE</scope>
    <source>
        <strain evidence="3">CHK183-6373</strain>
    </source>
</reference>
<accession>A0A9D1TE40</accession>
<evidence type="ECO:0000256" key="1">
    <source>
        <dbReference type="SAM" id="MobiDB-lite"/>
    </source>
</evidence>
<dbReference type="Proteomes" id="UP000886884">
    <property type="component" value="Unassembled WGS sequence"/>
</dbReference>
<reference evidence="3" key="1">
    <citation type="submission" date="2020-10" db="EMBL/GenBank/DDBJ databases">
        <authorList>
            <person name="Gilroy R."/>
        </authorList>
    </citation>
    <scope>NUCLEOTIDE SEQUENCE</scope>
    <source>
        <strain evidence="3">CHK183-6373</strain>
    </source>
</reference>
<feature type="compositionally biased region" description="Pro residues" evidence="1">
    <location>
        <begin position="272"/>
        <end position="282"/>
    </location>
</feature>
<comment type="caution">
    <text evidence="3">The sequence shown here is derived from an EMBL/GenBank/DDBJ whole genome shotgun (WGS) entry which is preliminary data.</text>
</comment>
<dbReference type="AlphaFoldDB" id="A0A9D1TE40"/>
<dbReference type="EMBL" id="DVOT01000201">
    <property type="protein sequence ID" value="HIV28497.1"/>
    <property type="molecule type" value="Genomic_DNA"/>
</dbReference>
<feature type="region of interest" description="Disordered" evidence="1">
    <location>
        <begin position="267"/>
        <end position="302"/>
    </location>
</feature>
<feature type="compositionally biased region" description="Pro residues" evidence="1">
    <location>
        <begin position="96"/>
        <end position="108"/>
    </location>
</feature>
<name>A0A9D1TE40_9FIRM</name>
<evidence type="ECO:0000313" key="4">
    <source>
        <dbReference type="Proteomes" id="UP000886884"/>
    </source>
</evidence>